<dbReference type="Gene3D" id="3.10.450.70">
    <property type="entry name" value="Disulphide bond isomerase, DsbC/G, N-terminal"/>
    <property type="match status" value="1"/>
</dbReference>
<dbReference type="GO" id="GO:0042597">
    <property type="term" value="C:periplasmic space"/>
    <property type="evidence" value="ECO:0007669"/>
    <property type="project" value="InterPro"/>
</dbReference>
<dbReference type="InterPro" id="IPR051470">
    <property type="entry name" value="Thiol:disulfide_interchange"/>
</dbReference>
<reference evidence="4 5" key="1">
    <citation type="submission" date="2017-10" db="EMBL/GenBank/DDBJ databases">
        <title>Genomic analysis of the genus Acetobacter.</title>
        <authorList>
            <person name="Kim K.H."/>
            <person name="Chun B.H."/>
            <person name="Son A.R."/>
            <person name="Jeon C.O."/>
        </authorList>
    </citation>
    <scope>NUCLEOTIDE SEQUENCE [LARGE SCALE GENOMIC DNA]</scope>
    <source>
        <strain evidence="4 5">LHT 2458</strain>
    </source>
</reference>
<organism evidence="4 5">
    <name type="scientific">Acetobacter pomorum</name>
    <dbReference type="NCBI Taxonomy" id="65959"/>
    <lineage>
        <taxon>Bacteria</taxon>
        <taxon>Pseudomonadati</taxon>
        <taxon>Pseudomonadota</taxon>
        <taxon>Alphaproteobacteria</taxon>
        <taxon>Acetobacterales</taxon>
        <taxon>Acetobacteraceae</taxon>
        <taxon>Acetobacter</taxon>
    </lineage>
</organism>
<keyword evidence="2" id="KW-0732">Signal</keyword>
<evidence type="ECO:0000313" key="5">
    <source>
        <dbReference type="Proteomes" id="UP000228751"/>
    </source>
</evidence>
<dbReference type="AlphaFoldDB" id="A0A2G4RFV3"/>
<protein>
    <recommendedName>
        <fullName evidence="3">Thioredoxin-like fold domain-containing protein</fullName>
    </recommendedName>
</protein>
<gene>
    <name evidence="4" type="ORF">CSR02_01200</name>
</gene>
<evidence type="ECO:0000259" key="3">
    <source>
        <dbReference type="Pfam" id="PF13098"/>
    </source>
</evidence>
<dbReference type="Gene3D" id="3.40.30.10">
    <property type="entry name" value="Glutaredoxin"/>
    <property type="match status" value="1"/>
</dbReference>
<evidence type="ECO:0000256" key="2">
    <source>
        <dbReference type="SAM" id="SignalP"/>
    </source>
</evidence>
<feature type="chain" id="PRO_5013875389" description="Thioredoxin-like fold domain-containing protein" evidence="2">
    <location>
        <begin position="39"/>
        <end position="359"/>
    </location>
</feature>
<comment type="caution">
    <text evidence="4">The sequence shown here is derived from an EMBL/GenBank/DDBJ whole genome shotgun (WGS) entry which is preliminary data.</text>
</comment>
<dbReference type="PANTHER" id="PTHR35272">
    <property type="entry name" value="THIOL:DISULFIDE INTERCHANGE PROTEIN DSBC-RELATED"/>
    <property type="match status" value="1"/>
</dbReference>
<dbReference type="OrthoDB" id="12976at2"/>
<accession>A0A2G4RFV3</accession>
<dbReference type="SUPFAM" id="SSF52833">
    <property type="entry name" value="Thioredoxin-like"/>
    <property type="match status" value="1"/>
</dbReference>
<dbReference type="InterPro" id="IPR009094">
    <property type="entry name" value="DiS-bond_isomerase_DsbC/G_N_sf"/>
</dbReference>
<keyword evidence="5" id="KW-1185">Reference proteome</keyword>
<dbReference type="InterPro" id="IPR036249">
    <property type="entry name" value="Thioredoxin-like_sf"/>
</dbReference>
<dbReference type="EMBL" id="PEBQ01000010">
    <property type="protein sequence ID" value="PHY95380.1"/>
    <property type="molecule type" value="Genomic_DNA"/>
</dbReference>
<evidence type="ECO:0000313" key="4">
    <source>
        <dbReference type="EMBL" id="PHY95380.1"/>
    </source>
</evidence>
<feature type="region of interest" description="Disordered" evidence="1">
    <location>
        <begin position="282"/>
        <end position="308"/>
    </location>
</feature>
<feature type="domain" description="Thioredoxin-like fold" evidence="3">
    <location>
        <begin position="223"/>
        <end position="353"/>
    </location>
</feature>
<dbReference type="PANTHER" id="PTHR35272:SF4">
    <property type="entry name" value="THIOL:DISULFIDE INTERCHANGE PROTEIN DSBG"/>
    <property type="match status" value="1"/>
</dbReference>
<evidence type="ECO:0000256" key="1">
    <source>
        <dbReference type="SAM" id="MobiDB-lite"/>
    </source>
</evidence>
<proteinExistence type="predicted"/>
<feature type="signal peptide" evidence="2">
    <location>
        <begin position="1"/>
        <end position="38"/>
    </location>
</feature>
<dbReference type="InterPro" id="IPR012336">
    <property type="entry name" value="Thioredoxin-like_fold"/>
</dbReference>
<dbReference type="Pfam" id="PF13098">
    <property type="entry name" value="Thioredoxin_2"/>
    <property type="match status" value="1"/>
</dbReference>
<dbReference type="Proteomes" id="UP000228751">
    <property type="component" value="Unassembled WGS sequence"/>
</dbReference>
<name>A0A2G4RFV3_9PROT</name>
<sequence length="359" mass="38482">MGFRFHPQMARNDRLKSKRIGLLAGLALAATFSFDAFADTVPSAGSEAQVNTSNVPAGKDLVSPGLASRLVSEDPSKTPQFIKYLLDRGMFLTSLPPTISGLEGYTVEDKSGRDVIMYITPDGKSAVVGVMLSVGNGLTNGQPENVTAIQLASLRARLVAAKEKGETKNLPSDAKQAIDNNITPVSAVSVNDPSLAKPFMTTRKASDFQSEMEKTKYLSIGYNGKPVLWFVADPQCQYCHRAWGKISQLVMTGKISVNVILIGALPGSSTIARDILSRNDPGEAWMSGEGSRDDGYHPSSHNPSGEAASKADSYLAANMAFVRAEGVKRTPWMGYVGKDKKTVYTHEGADQIEAFLSGI</sequence>